<gene>
    <name evidence="5" type="ORF">E4A49_06880</name>
</gene>
<dbReference type="InterPro" id="IPR052021">
    <property type="entry name" value="Type-I_RS_S_subunit"/>
</dbReference>
<comment type="caution">
    <text evidence="5">The sequence shown here is derived from an EMBL/GenBank/DDBJ whole genome shotgun (WGS) entry which is preliminary data.</text>
</comment>
<evidence type="ECO:0000256" key="1">
    <source>
        <dbReference type="ARBA" id="ARBA00010923"/>
    </source>
</evidence>
<proteinExistence type="inferred from homology"/>
<keyword evidence="5" id="KW-0255">Endonuclease</keyword>
<dbReference type="EMBL" id="SPKT01000011">
    <property type="protein sequence ID" value="TFH99122.1"/>
    <property type="molecule type" value="Genomic_DNA"/>
</dbReference>
<evidence type="ECO:0000313" key="5">
    <source>
        <dbReference type="EMBL" id="TFH99122.1"/>
    </source>
</evidence>
<protein>
    <submittedName>
        <fullName evidence="5">Restriction endonuclease subunit S</fullName>
    </submittedName>
</protein>
<dbReference type="PANTHER" id="PTHR30408">
    <property type="entry name" value="TYPE-1 RESTRICTION ENZYME ECOKI SPECIFICITY PROTEIN"/>
    <property type="match status" value="1"/>
</dbReference>
<sequence>MILDSLELPSTWRRSPVSAHFRRVSRKGFDDKPLLSVYREHGVVPRGFTDDNWNLMPTDLTAYQLVEPGDLAVNKMKAWQGSLGLSQLEGVVSPAYFIYTPISRSFDQRYLNYLIRSRLLAAELARLSDGVRPQQWDLDPKAFERVPLPEPPMKEQRRIADYLDRETTTIDALIEKQQRLRSVLKERRQELVRAHLADVGPQVQLRHLVVRERPMTYGILQAGEHDDGGVPYIGPADISRVGGTPALQDLRRTTVEIAAQYQRSTLRPGDLVASIGPAYGHVMEVSEELDGANLTQDTVRLALDPDRAERRYLMWVLQGAASRDFWNFEITGATFRRLNLGTLARTPVPLPSLNEQREIADHLDRETAKIDALIAKAERFIELAQERRAALITAAVTGQIEIPT</sequence>
<dbReference type="SUPFAM" id="SSF116734">
    <property type="entry name" value="DNA methylase specificity domain"/>
    <property type="match status" value="2"/>
</dbReference>
<evidence type="ECO:0000259" key="4">
    <source>
        <dbReference type="Pfam" id="PF01420"/>
    </source>
</evidence>
<reference evidence="5 6" key="1">
    <citation type="submission" date="2019-03" db="EMBL/GenBank/DDBJ databases">
        <title>Reclassification of Micrococcus aloeverae and Micrococcus yunnanensis as later heterotypic synonyms of Micrococcus luteus.</title>
        <authorList>
            <person name="Huang C.-H."/>
        </authorList>
    </citation>
    <scope>NUCLEOTIDE SEQUENCE [LARGE SCALE GENOMIC DNA]</scope>
    <source>
        <strain evidence="5 6">BCRC 12151</strain>
    </source>
</reference>
<dbReference type="GO" id="GO:0004519">
    <property type="term" value="F:endonuclease activity"/>
    <property type="evidence" value="ECO:0007669"/>
    <property type="project" value="UniProtKB-KW"/>
</dbReference>
<dbReference type="Proteomes" id="UP000297477">
    <property type="component" value="Unassembled WGS sequence"/>
</dbReference>
<dbReference type="InterPro" id="IPR000055">
    <property type="entry name" value="Restrct_endonuc_typeI_TRD"/>
</dbReference>
<name>A0ABY2JZM9_9MICC</name>
<dbReference type="InterPro" id="IPR044946">
    <property type="entry name" value="Restrct_endonuc_typeI_TRD_sf"/>
</dbReference>
<keyword evidence="2" id="KW-0680">Restriction system</keyword>
<keyword evidence="5" id="KW-0378">Hydrolase</keyword>
<dbReference type="RefSeq" id="WP_135103310.1">
    <property type="nucleotide sequence ID" value="NZ_SPKT01000011.1"/>
</dbReference>
<dbReference type="CDD" id="cd17256">
    <property type="entry name" value="RMtype1_S_EcoJA65PI-TRD1-CR1_like"/>
    <property type="match status" value="1"/>
</dbReference>
<dbReference type="Gene3D" id="3.90.220.20">
    <property type="entry name" value="DNA methylase specificity domains"/>
    <property type="match status" value="2"/>
</dbReference>
<evidence type="ECO:0000313" key="6">
    <source>
        <dbReference type="Proteomes" id="UP000297477"/>
    </source>
</evidence>
<evidence type="ECO:0000256" key="2">
    <source>
        <dbReference type="ARBA" id="ARBA00022747"/>
    </source>
</evidence>
<feature type="domain" description="Type I restriction modification DNA specificity" evidence="4">
    <location>
        <begin position="225"/>
        <end position="370"/>
    </location>
</feature>
<evidence type="ECO:0000256" key="3">
    <source>
        <dbReference type="ARBA" id="ARBA00023125"/>
    </source>
</evidence>
<accession>A0ABY2JZM9</accession>
<dbReference type="Pfam" id="PF01420">
    <property type="entry name" value="Methylase_S"/>
    <property type="match status" value="1"/>
</dbReference>
<keyword evidence="3" id="KW-0238">DNA-binding</keyword>
<dbReference type="PANTHER" id="PTHR30408:SF12">
    <property type="entry name" value="TYPE I RESTRICTION ENZYME MJAVIII SPECIFICITY SUBUNIT"/>
    <property type="match status" value="1"/>
</dbReference>
<keyword evidence="6" id="KW-1185">Reference proteome</keyword>
<keyword evidence="5" id="KW-0540">Nuclease</keyword>
<comment type="similarity">
    <text evidence="1">Belongs to the type-I restriction system S methylase family.</text>
</comment>
<organism evidence="5 6">
    <name type="scientific">Micrococcus lylae</name>
    <dbReference type="NCBI Taxonomy" id="1273"/>
    <lineage>
        <taxon>Bacteria</taxon>
        <taxon>Bacillati</taxon>
        <taxon>Actinomycetota</taxon>
        <taxon>Actinomycetes</taxon>
        <taxon>Micrococcales</taxon>
        <taxon>Micrococcaceae</taxon>
        <taxon>Micrococcus</taxon>
    </lineage>
</organism>